<evidence type="ECO:0000256" key="3">
    <source>
        <dbReference type="ARBA" id="ARBA00022448"/>
    </source>
</evidence>
<evidence type="ECO:0000313" key="9">
    <source>
        <dbReference type="EMBL" id="SFP32674.1"/>
    </source>
</evidence>
<feature type="transmembrane region" description="Helical" evidence="8">
    <location>
        <begin position="204"/>
        <end position="222"/>
    </location>
</feature>
<name>A0A1I5PEZ6_9RHOB</name>
<sequence length="250" mass="26552">MVVDATFLLFATPAVLFAGISKGGFGSGAAFAAAPFLALVVEPGEAIGLMLPLLMLMDLGAVRAYWRKWDAEAAKLLIVGSLPGIAAGAALYTVANADLFRLLIGLVALGFVVYRLARARGWLATRGHIMGRTAGFGWGAVAGLTSFISHAGGPPAAVYLLTQGFSKTTYQATTVITFWAINAVKLPPYLALGIFTRETLIADLFLAPVALLGIWLGVVLHRMVPDRWFFMLAYVFLTITGAKLIFDALT</sequence>
<evidence type="ECO:0000256" key="5">
    <source>
        <dbReference type="ARBA" id="ARBA00022692"/>
    </source>
</evidence>
<evidence type="ECO:0000313" key="10">
    <source>
        <dbReference type="Proteomes" id="UP000199356"/>
    </source>
</evidence>
<dbReference type="EMBL" id="FOXA01000005">
    <property type="protein sequence ID" value="SFP32674.1"/>
    <property type="molecule type" value="Genomic_DNA"/>
</dbReference>
<feature type="transmembrane region" description="Helical" evidence="8">
    <location>
        <begin position="129"/>
        <end position="149"/>
    </location>
</feature>
<gene>
    <name evidence="9" type="ORF">SAMN04488047_10576</name>
</gene>
<dbReference type="AlphaFoldDB" id="A0A1I5PEZ6"/>
<dbReference type="InterPro" id="IPR052017">
    <property type="entry name" value="TSUP"/>
</dbReference>
<keyword evidence="10" id="KW-1185">Reference proteome</keyword>
<evidence type="ECO:0000256" key="2">
    <source>
        <dbReference type="ARBA" id="ARBA00009142"/>
    </source>
</evidence>
<feature type="transmembrane region" description="Helical" evidence="8">
    <location>
        <begin position="99"/>
        <end position="117"/>
    </location>
</feature>
<keyword evidence="4 8" id="KW-1003">Cell membrane</keyword>
<feature type="transmembrane region" description="Helical" evidence="8">
    <location>
        <begin position="169"/>
        <end position="192"/>
    </location>
</feature>
<evidence type="ECO:0000256" key="1">
    <source>
        <dbReference type="ARBA" id="ARBA00004651"/>
    </source>
</evidence>
<reference evidence="9 10" key="1">
    <citation type="submission" date="2016-10" db="EMBL/GenBank/DDBJ databases">
        <authorList>
            <person name="de Groot N.N."/>
        </authorList>
    </citation>
    <scope>NUCLEOTIDE SEQUENCE [LARGE SCALE GENOMIC DNA]</scope>
    <source>
        <strain evidence="9 10">DSM 19547</strain>
    </source>
</reference>
<dbReference type="Proteomes" id="UP000199356">
    <property type="component" value="Unassembled WGS sequence"/>
</dbReference>
<evidence type="ECO:0000256" key="7">
    <source>
        <dbReference type="ARBA" id="ARBA00023136"/>
    </source>
</evidence>
<organism evidence="9 10">
    <name type="scientific">Tranquillimonas alkanivorans</name>
    <dbReference type="NCBI Taxonomy" id="441119"/>
    <lineage>
        <taxon>Bacteria</taxon>
        <taxon>Pseudomonadati</taxon>
        <taxon>Pseudomonadota</taxon>
        <taxon>Alphaproteobacteria</taxon>
        <taxon>Rhodobacterales</taxon>
        <taxon>Roseobacteraceae</taxon>
        <taxon>Tranquillimonas</taxon>
    </lineage>
</organism>
<feature type="transmembrane region" description="Helical" evidence="8">
    <location>
        <begin position="228"/>
        <end position="246"/>
    </location>
</feature>
<keyword evidence="6 8" id="KW-1133">Transmembrane helix</keyword>
<dbReference type="STRING" id="441119.SAMN04488047_10576"/>
<feature type="transmembrane region" description="Helical" evidence="8">
    <location>
        <begin position="48"/>
        <end position="66"/>
    </location>
</feature>
<comment type="subcellular location">
    <subcellularLocation>
        <location evidence="1 8">Cell membrane</location>
        <topology evidence="1 8">Multi-pass membrane protein</topology>
    </subcellularLocation>
</comment>
<dbReference type="GO" id="GO:0005886">
    <property type="term" value="C:plasma membrane"/>
    <property type="evidence" value="ECO:0007669"/>
    <property type="project" value="UniProtKB-SubCell"/>
</dbReference>
<evidence type="ECO:0000256" key="8">
    <source>
        <dbReference type="RuleBase" id="RU363041"/>
    </source>
</evidence>
<proteinExistence type="inferred from homology"/>
<dbReference type="RefSeq" id="WP_093420228.1">
    <property type="nucleotide sequence ID" value="NZ_FOXA01000005.1"/>
</dbReference>
<accession>A0A1I5PEZ6</accession>
<evidence type="ECO:0000256" key="4">
    <source>
        <dbReference type="ARBA" id="ARBA00022475"/>
    </source>
</evidence>
<dbReference type="Pfam" id="PF01925">
    <property type="entry name" value="TauE"/>
    <property type="match status" value="1"/>
</dbReference>
<keyword evidence="7 8" id="KW-0472">Membrane</keyword>
<dbReference type="PANTHER" id="PTHR30269">
    <property type="entry name" value="TRANSMEMBRANE PROTEIN YFCA"/>
    <property type="match status" value="1"/>
</dbReference>
<feature type="transmembrane region" description="Helical" evidence="8">
    <location>
        <begin position="73"/>
        <end position="93"/>
    </location>
</feature>
<keyword evidence="5 8" id="KW-0812">Transmembrane</keyword>
<keyword evidence="3" id="KW-0813">Transport</keyword>
<dbReference type="InterPro" id="IPR002781">
    <property type="entry name" value="TM_pro_TauE-like"/>
</dbReference>
<protein>
    <recommendedName>
        <fullName evidence="8">Probable membrane transporter protein</fullName>
    </recommendedName>
</protein>
<evidence type="ECO:0000256" key="6">
    <source>
        <dbReference type="ARBA" id="ARBA00022989"/>
    </source>
</evidence>
<comment type="similarity">
    <text evidence="2 8">Belongs to the 4-toluene sulfonate uptake permease (TSUP) (TC 2.A.102) family.</text>
</comment>
<dbReference type="PANTHER" id="PTHR30269:SF37">
    <property type="entry name" value="MEMBRANE TRANSPORTER PROTEIN"/>
    <property type="match status" value="1"/>
</dbReference>
<dbReference type="OrthoDB" id="7028171at2"/>